<gene>
    <name evidence="2" type="ORF">Sliba_50640</name>
</gene>
<name>A0A640TQS2_STRNI</name>
<organism evidence="2 3">
    <name type="scientific">Streptomyces nigrescens</name>
    <dbReference type="NCBI Taxonomy" id="1920"/>
    <lineage>
        <taxon>Bacteria</taxon>
        <taxon>Bacillati</taxon>
        <taxon>Actinomycetota</taxon>
        <taxon>Actinomycetes</taxon>
        <taxon>Kitasatosporales</taxon>
        <taxon>Streptomycetaceae</taxon>
        <taxon>Streptomyces</taxon>
    </lineage>
</organism>
<evidence type="ECO:0000313" key="3">
    <source>
        <dbReference type="Proteomes" id="UP000429552"/>
    </source>
</evidence>
<proteinExistence type="predicted"/>
<feature type="region of interest" description="Disordered" evidence="1">
    <location>
        <begin position="1"/>
        <end position="35"/>
    </location>
</feature>
<evidence type="ECO:0000313" key="2">
    <source>
        <dbReference type="EMBL" id="GFE24611.1"/>
    </source>
</evidence>
<sequence length="76" mass="7823">MPPYSSVSRIRMVGRSQGAGRRGGPGRAVGIGGRAAGAGAREAGAMTLSPEEPTKRALLLIPGQEVYARLILPQVP</sequence>
<accession>A0A640TQS2</accession>
<feature type="compositionally biased region" description="Gly residues" evidence="1">
    <location>
        <begin position="20"/>
        <end position="35"/>
    </location>
</feature>
<dbReference type="Proteomes" id="UP000429552">
    <property type="component" value="Unassembled WGS sequence"/>
</dbReference>
<dbReference type="AlphaFoldDB" id="A0A640TQS2"/>
<evidence type="ECO:0000256" key="1">
    <source>
        <dbReference type="SAM" id="MobiDB-lite"/>
    </source>
</evidence>
<comment type="caution">
    <text evidence="2">The sequence shown here is derived from an EMBL/GenBank/DDBJ whole genome shotgun (WGS) entry which is preliminary data.</text>
</comment>
<protein>
    <submittedName>
        <fullName evidence="2">Uncharacterized protein</fullName>
    </submittedName>
</protein>
<reference evidence="2 3" key="1">
    <citation type="submission" date="2019-12" db="EMBL/GenBank/DDBJ databases">
        <title>Whole genome shotgun sequence of Streptomyces libani subsp. libani NBRC 13452.</title>
        <authorList>
            <person name="Ichikawa N."/>
            <person name="Kimura A."/>
            <person name="Kitahashi Y."/>
            <person name="Komaki H."/>
            <person name="Tamura T."/>
        </authorList>
    </citation>
    <scope>NUCLEOTIDE SEQUENCE [LARGE SCALE GENOMIC DNA]</scope>
    <source>
        <strain evidence="2 3">NBRC 13452</strain>
    </source>
</reference>
<dbReference type="EMBL" id="BLIP01000001">
    <property type="protein sequence ID" value="GFE24611.1"/>
    <property type="molecule type" value="Genomic_DNA"/>
</dbReference>